<organism evidence="3 4">
    <name type="scientific">Chondromyces crocatus</name>
    <dbReference type="NCBI Taxonomy" id="52"/>
    <lineage>
        <taxon>Bacteria</taxon>
        <taxon>Pseudomonadati</taxon>
        <taxon>Myxococcota</taxon>
        <taxon>Polyangia</taxon>
        <taxon>Polyangiales</taxon>
        <taxon>Polyangiaceae</taxon>
        <taxon>Chondromyces</taxon>
    </lineage>
</organism>
<sequence length="1190" mass="126512">MRSISKLLLIASTSAALSLHATSALAQLDLNPLLPNVLLLLDTSGSMERTVAGNDPTCSPGGAPPPEAERSRWTNIVEALTGPIQNFSCYAQPRSDSAFLTQYAINGAMPYDRGYYINYHRPLSNGCTKGPHNGALVEHPYNNASGTCGTPWNQLETGFLDNAKDLVRFSMMTFDTLTNAGTGVSNSADGVQGMWSYYLGFQSGGSHAAGQPPGCLTPQDFEVGARNPAAPDWEGPLVPFPAHDASLNDVRATNERIQQALLTLRPYGATPLAGMLADARVYLTEDGSDWNGRPLGPKDDPCIAGRDKFIVLLSDGEPNMDLRDPNPAKDCSSSPGPGPDGDGCPYRRPWNIAEDLYDNHQIRTFTIGYSLSAAAGMNCNDLNASSFNPGGVCEDPQTSGLRACCTLTRIAIEGGSPRGYFPNSIAELNAALSSIFIDIARVTSRTVPVSAAGGATNAGSAGAAGYEVSASFQPQPPAGFSPLWGGLLERKRYKCESQNGQTVAVLQTPDQDEGDFFAENMRQASPAPRRFFTVFGEPEGMTSTVHSTRSIRPIAGGTDGLGTYTGAMSGGGQLIEKDAFTSEAANDPRAFGLDPSGAVPSQCTSINTATAAECARGVMNWQLGDNVADTQRASLLGAVYHSTPTLIGPPRDLVTDDTYEAFANQFIGRPLTLYTATTDGQLHAFNMEVNSEQQNELWSFFPPHVLPRAVSTFNQQAPLLDGAPVVKNVIFERSLTQAIDGTATWRTVLVASGGAGGSFYYALDVTDPTKPSFLWQLSTDDLGAPLFGESPPTPAIATIEVSENGDPGQTREVAVAILAGGGAPLGTGTCDRQGGGTSLIPPISPYQQRTQVRCWGNSPTDVGPGRSLTIVRLDNGRVIRTFRGNALEGPQGLNSAGRVTVAAFDSPLTGIPVIFPSQAGQIADRVYIGDADGTLWRINLASADPDQWTVQLAWDAYSATQANVAGAAGQPIATTPIVSLDEIGNTIIMFSTGDQERLDPGEDENWIWSLKEGLEFQSGTPTLTMSRNWHERLENGRRVTGPISLFDSVAYFSTYSPPDPSAGALLCDVGASHVWGLHYTLEDTPQLSNGRLPKENDPLNFDRNQEQEGIVFGVAVMQTPSCTDTVNVNDPYFGAFIGPAAFSGMNYELRFHTGNRGISNVTGGVTPTRTINLPRPATGSRIDSWASVVE</sequence>
<dbReference type="InterPro" id="IPR011047">
    <property type="entry name" value="Quinoprotein_ADH-like_sf"/>
</dbReference>
<dbReference type="InterPro" id="IPR036465">
    <property type="entry name" value="vWFA_dom_sf"/>
</dbReference>
<dbReference type="AlphaFoldDB" id="A0A0K1EET1"/>
<dbReference type="SUPFAM" id="SSF50998">
    <property type="entry name" value="Quinoprotein alcohol dehydrogenase-like"/>
    <property type="match status" value="1"/>
</dbReference>
<feature type="region of interest" description="Disordered" evidence="1">
    <location>
        <begin position="316"/>
        <end position="345"/>
    </location>
</feature>
<dbReference type="RefSeq" id="WP_050431480.1">
    <property type="nucleotide sequence ID" value="NZ_CP012159.1"/>
</dbReference>
<feature type="chain" id="PRO_5005459360" evidence="2">
    <location>
        <begin position="27"/>
        <end position="1190"/>
    </location>
</feature>
<dbReference type="Gene3D" id="3.40.50.410">
    <property type="entry name" value="von Willebrand factor, type A domain"/>
    <property type="match status" value="1"/>
</dbReference>
<feature type="region of interest" description="Disordered" evidence="1">
    <location>
        <begin position="50"/>
        <end position="69"/>
    </location>
</feature>
<dbReference type="OrthoDB" id="7156875at2"/>
<dbReference type="KEGG" id="ccro:CMC5_035280"/>
<gene>
    <name evidence="3" type="ORF">CMC5_035280</name>
</gene>
<evidence type="ECO:0000313" key="3">
    <source>
        <dbReference type="EMBL" id="AKT39381.1"/>
    </source>
</evidence>
<reference evidence="3 4" key="1">
    <citation type="submission" date="2015-07" db="EMBL/GenBank/DDBJ databases">
        <title>Genome analysis of myxobacterium Chondromyces crocatus Cm c5 reveals a high potential for natural compound synthesis and the genetic basis for the loss of fruiting body formation.</title>
        <authorList>
            <person name="Zaburannyi N."/>
            <person name="Bunk B."/>
            <person name="Maier J."/>
            <person name="Overmann J."/>
            <person name="Mueller R."/>
        </authorList>
    </citation>
    <scope>NUCLEOTIDE SEQUENCE [LARGE SCALE GENOMIC DNA]</scope>
    <source>
        <strain evidence="3 4">Cm c5</strain>
    </source>
</reference>
<keyword evidence="4" id="KW-1185">Reference proteome</keyword>
<dbReference type="STRING" id="52.CMC5_035280"/>
<accession>A0A0K1EET1</accession>
<keyword evidence="2" id="KW-0732">Signal</keyword>
<feature type="signal peptide" evidence="2">
    <location>
        <begin position="1"/>
        <end position="26"/>
    </location>
</feature>
<name>A0A0K1EET1_CHOCO</name>
<evidence type="ECO:0000256" key="2">
    <source>
        <dbReference type="SAM" id="SignalP"/>
    </source>
</evidence>
<dbReference type="Proteomes" id="UP000067626">
    <property type="component" value="Chromosome"/>
</dbReference>
<evidence type="ECO:0000313" key="4">
    <source>
        <dbReference type="Proteomes" id="UP000067626"/>
    </source>
</evidence>
<proteinExistence type="predicted"/>
<evidence type="ECO:0000256" key="1">
    <source>
        <dbReference type="SAM" id="MobiDB-lite"/>
    </source>
</evidence>
<protein>
    <submittedName>
        <fullName evidence="3">Uncharacterized protein</fullName>
    </submittedName>
</protein>
<dbReference type="EMBL" id="CP012159">
    <property type="protein sequence ID" value="AKT39381.1"/>
    <property type="molecule type" value="Genomic_DNA"/>
</dbReference>